<gene>
    <name evidence="1" type="ORF">KF707C_26970</name>
</gene>
<reference evidence="1 2" key="2">
    <citation type="journal article" date="2017" name="Int. J. Syst. Evol. Microbiol.">
        <title>Pseudomonas furukawaii sp. nov., a polychlorinated biphenyl-degrading bacterium isolated from biphenyl-contaminated soil in Japan.</title>
        <authorList>
            <person name="Kimura N."/>
            <person name="Watanabe T."/>
            <person name="Suenaga H."/>
            <person name="Fujihara H."/>
            <person name="Futagami T."/>
            <person name="Goto M."/>
            <person name="Hanada S."/>
            <person name="Hirose J."/>
        </authorList>
    </citation>
    <scope>NUCLEOTIDE SEQUENCE [LARGE SCALE GENOMIC DNA]</scope>
    <source>
        <strain evidence="2">DSM 10086 / NBRC 110670 / KF707</strain>
    </source>
</reference>
<dbReference type="Proteomes" id="UP000218554">
    <property type="component" value="Chromosome"/>
</dbReference>
<keyword evidence="2" id="KW-1185">Reference proteome</keyword>
<dbReference type="RefSeq" id="WP_004421800.1">
    <property type="nucleotide sequence ID" value="NZ_AJMR01000170.1"/>
</dbReference>
<accession>A0AAD1C0C7</accession>
<evidence type="ECO:0000313" key="1">
    <source>
        <dbReference type="EMBL" id="BAU74385.1"/>
    </source>
</evidence>
<organism evidence="1 2">
    <name type="scientific">Metapseudomonas furukawaii</name>
    <name type="common">Pseudomonas furukawaii</name>
    <dbReference type="NCBI Taxonomy" id="1149133"/>
    <lineage>
        <taxon>Bacteria</taxon>
        <taxon>Pseudomonadati</taxon>
        <taxon>Pseudomonadota</taxon>
        <taxon>Gammaproteobacteria</taxon>
        <taxon>Pseudomonadales</taxon>
        <taxon>Pseudomonadaceae</taxon>
        <taxon>Metapseudomonas</taxon>
    </lineage>
</organism>
<dbReference type="InterPro" id="IPR006521">
    <property type="entry name" value="Tail_protein_I"/>
</dbReference>
<dbReference type="KEGG" id="pfuw:KF707C_26970"/>
<sequence length="187" mass="20904">MPELLPPNSTPLERRLARTASGLSELPVAIRHLRDPDRCPAGLLPYLAWELSVDEWNPHWGDDRKRRSVAESVAVHRRKGTRGAVRRALETLFGTDGFTLVEGAVAGLYDGRAHYNGLHFHGREGNWARYSVLIRQPITFQQAAEARRVLAAVAPARCQLLVLDYTRAAHAHDGAIRHDNRYPHGVA</sequence>
<name>A0AAD1C0C7_METFU</name>
<proteinExistence type="predicted"/>
<evidence type="ECO:0000313" key="2">
    <source>
        <dbReference type="Proteomes" id="UP000218554"/>
    </source>
</evidence>
<dbReference type="AlphaFoldDB" id="A0AAD1C0C7"/>
<dbReference type="NCBIfam" id="TIGR01634">
    <property type="entry name" value="tail_P2_I"/>
    <property type="match status" value="1"/>
</dbReference>
<protein>
    <submittedName>
        <fullName evidence="1">Tail protein I</fullName>
    </submittedName>
</protein>
<dbReference type="Pfam" id="PF09684">
    <property type="entry name" value="Tail_P2_I"/>
    <property type="match status" value="1"/>
</dbReference>
<dbReference type="EMBL" id="AP014862">
    <property type="protein sequence ID" value="BAU74385.1"/>
    <property type="molecule type" value="Genomic_DNA"/>
</dbReference>
<reference evidence="2" key="1">
    <citation type="submission" date="2015-05" db="EMBL/GenBank/DDBJ databases">
        <title>Draft genome sequencing of a biphenyl-degrading bacterium, Pseudomonas balearica KF707 (=NBRC110670).</title>
        <authorList>
            <person name="Kimura N."/>
            <person name="Hirose J."/>
            <person name="Watanabe T."/>
            <person name="Suenaga H."/>
            <person name="Fujihara H."/>
            <person name="Noguchi M."/>
            <person name="Hashimoto M."/>
            <person name="Shimodaira J."/>
            <person name="Tsuchikane K."/>
            <person name="Hosoyama A."/>
            <person name="Yamazoe A."/>
            <person name="Fujita N."/>
            <person name="Furukawa K."/>
        </authorList>
    </citation>
    <scope>NUCLEOTIDE SEQUENCE [LARGE SCALE GENOMIC DNA]</scope>
    <source>
        <strain evidence="2">DSM 10086 / NBRC 110670 / KF707</strain>
    </source>
</reference>